<dbReference type="InterPro" id="IPR005174">
    <property type="entry name" value="KIB1-4_b-propeller"/>
</dbReference>
<accession>A0A3B6RK78</accession>
<dbReference type="Gramene" id="TraesWEE_scaffold_058127_01G000100.1">
    <property type="protein sequence ID" value="TraesWEE_scaffold_058127_01G000100.1"/>
    <property type="gene ID" value="TraesWEE_scaffold_058127_01G000100"/>
</dbReference>
<dbReference type="Proteomes" id="UP000019116">
    <property type="component" value="Chromosome 7A"/>
</dbReference>
<evidence type="ECO:0000259" key="1">
    <source>
        <dbReference type="Pfam" id="PF03478"/>
    </source>
</evidence>
<dbReference type="EnsemblPlants" id="TraesCS7A02G310800.1">
    <property type="protein sequence ID" value="TraesCS7A02G310800.1.cds1"/>
    <property type="gene ID" value="TraesCS7A02G310800"/>
</dbReference>
<dbReference type="Gramene" id="TraesSYM7A03G03888500.1">
    <property type="protein sequence ID" value="TraesSYM7A03G03888500.1.CDS1"/>
    <property type="gene ID" value="TraesSYM7A03G03888500"/>
</dbReference>
<dbReference type="Gramene" id="TraesCS7A02G310800.1">
    <property type="protein sequence ID" value="TraesCS7A02G310800.1.cds1"/>
    <property type="gene ID" value="TraesCS7A02G310800"/>
</dbReference>
<dbReference type="PANTHER" id="PTHR45560">
    <property type="entry name" value="OS04G0163150 PROTEIN-RELATED"/>
    <property type="match status" value="1"/>
</dbReference>
<dbReference type="STRING" id="4565.A0A3B6RK78"/>
<feature type="domain" description="KIB1-4 beta-propeller" evidence="1">
    <location>
        <begin position="6"/>
        <end position="78"/>
    </location>
</feature>
<dbReference type="Gramene" id="TraesSTA7A03G03930640.1">
    <property type="protein sequence ID" value="TraesSTA7A03G03930640.1.CDS1"/>
    <property type="gene ID" value="TraesSTA7A03G03930640"/>
</dbReference>
<sequence length="126" mass="13652">MAAPGGPLMVVLKEGRRTSPSFKVQVLGGGGKEWKVTDDIGETTLFIGGNGSFCVSTREHPELRAGCVYYTEDDPGLYKDARDRYYNGINWGIHPQGWQPGEGRGPCAGRHQCGSCLPSHCDGYCD</sequence>
<name>A0A3B6RK78_WHEAT</name>
<dbReference type="Gramene" id="TraesNOR7A03G03978790.1">
    <property type="protein sequence ID" value="TraesNOR7A03G03978790.1.CDS1"/>
    <property type="gene ID" value="TraesNOR7A03G03978790"/>
</dbReference>
<reference evidence="2" key="2">
    <citation type="submission" date="2018-10" db="UniProtKB">
        <authorList>
            <consortium name="EnsemblPlants"/>
        </authorList>
    </citation>
    <scope>IDENTIFICATION</scope>
</reference>
<proteinExistence type="predicted"/>
<dbReference type="Gramene" id="TraesCS7A03G0765100.1">
    <property type="protein sequence ID" value="TraesCS7A03G0765100.1.CDS1"/>
    <property type="gene ID" value="TraesCS7A03G0765100"/>
</dbReference>
<dbReference type="PANTHER" id="PTHR45560:SF3">
    <property type="entry name" value="DUF295 DOMAIN-CONTAINING PROTEIN"/>
    <property type="match status" value="1"/>
</dbReference>
<dbReference type="Gramene" id="TraesLAC7A03G03888620.1">
    <property type="protein sequence ID" value="TraesLAC7A03G03888620.1.CDS1"/>
    <property type="gene ID" value="TraesLAC7A03G03888620"/>
</dbReference>
<dbReference type="Gramene" id="TraesMAC7A03G03934430.1">
    <property type="protein sequence ID" value="TraesMAC7A03G03934430.1.CDS1"/>
    <property type="gene ID" value="TraesMAC7A03G03934430"/>
</dbReference>
<reference evidence="2" key="1">
    <citation type="submission" date="2018-08" db="EMBL/GenBank/DDBJ databases">
        <authorList>
            <person name="Rossello M."/>
        </authorList>
    </citation>
    <scope>NUCLEOTIDE SEQUENCE [LARGE SCALE GENOMIC DNA]</scope>
    <source>
        <strain evidence="2">cv. Chinese Spring</strain>
    </source>
</reference>
<dbReference type="Pfam" id="PF03478">
    <property type="entry name" value="Beta-prop_KIB1-4"/>
    <property type="match status" value="1"/>
</dbReference>
<protein>
    <recommendedName>
        <fullName evidence="1">KIB1-4 beta-propeller domain-containing protein</fullName>
    </recommendedName>
</protein>
<dbReference type="AlphaFoldDB" id="A0A3B6RK78"/>
<dbReference type="Gramene" id="TraesJAG7A03G03917200.1">
    <property type="protein sequence ID" value="TraesJAG7A03G03917200.1.CDS1"/>
    <property type="gene ID" value="TraesJAG7A03G03917200"/>
</dbReference>
<dbReference type="Gramene" id="TraesCLE_scaffold_058295_01G000100.1">
    <property type="protein sequence ID" value="TraesCLE_scaffold_058295_01G000100.1"/>
    <property type="gene ID" value="TraesCLE_scaffold_058295_01G000100"/>
</dbReference>
<dbReference type="OrthoDB" id="694239at2759"/>
<dbReference type="Gramene" id="TraesJUL7A03G03971780.1">
    <property type="protein sequence ID" value="TraesJUL7A03G03971780.1.CDS1"/>
    <property type="gene ID" value="TraesJUL7A03G03971780"/>
</dbReference>
<evidence type="ECO:0000313" key="2">
    <source>
        <dbReference type="EnsemblPlants" id="TraesCS7A02G310800.1.cds1"/>
    </source>
</evidence>
<dbReference type="Gramene" id="TraesLDM7A03G03938780.1">
    <property type="protein sequence ID" value="TraesLDM7A03G03938780.1.CDS1"/>
    <property type="gene ID" value="TraesLDM7A03G03938780"/>
</dbReference>
<evidence type="ECO:0000313" key="3">
    <source>
        <dbReference type="Proteomes" id="UP000019116"/>
    </source>
</evidence>
<organism evidence="2">
    <name type="scientific">Triticum aestivum</name>
    <name type="common">Wheat</name>
    <dbReference type="NCBI Taxonomy" id="4565"/>
    <lineage>
        <taxon>Eukaryota</taxon>
        <taxon>Viridiplantae</taxon>
        <taxon>Streptophyta</taxon>
        <taxon>Embryophyta</taxon>
        <taxon>Tracheophyta</taxon>
        <taxon>Spermatophyta</taxon>
        <taxon>Magnoliopsida</taxon>
        <taxon>Liliopsida</taxon>
        <taxon>Poales</taxon>
        <taxon>Poaceae</taxon>
        <taxon>BOP clade</taxon>
        <taxon>Pooideae</taxon>
        <taxon>Triticodae</taxon>
        <taxon>Triticeae</taxon>
        <taxon>Triticinae</taxon>
        <taxon>Triticum</taxon>
    </lineage>
</organism>
<dbReference type="Gramene" id="TraesARI7A03G03908400.1">
    <property type="protein sequence ID" value="TraesARI7A03G03908400.1.CDS1"/>
    <property type="gene ID" value="TraesARI7A03G03908400"/>
</dbReference>
<dbReference type="Gramene" id="TraesPARA_EIv1.0_2302100.1">
    <property type="protein sequence ID" value="TraesPARA_EIv1.0_2302100.1.CDS1"/>
    <property type="gene ID" value="TraesPARA_EIv1.0_2302100"/>
</dbReference>
<dbReference type="Gramene" id="TraesROB_scaffold_051864_01G000100.1">
    <property type="protein sequence ID" value="TraesROB_scaffold_051864_01G000100.1"/>
    <property type="gene ID" value="TraesROB_scaffold_051864_01G000100"/>
</dbReference>
<dbReference type="Gramene" id="TraesCAD_scaffold_066599_01G000100.1">
    <property type="protein sequence ID" value="TraesCAD_scaffold_066599_01G000100.1"/>
    <property type="gene ID" value="TraesCAD_scaffold_066599_01G000100"/>
</dbReference>
<keyword evidence="3" id="KW-1185">Reference proteome</keyword>